<accession>A0AAU9IYZ5</accession>
<protein>
    <submittedName>
        <fullName evidence="3">Uncharacterized protein</fullName>
    </submittedName>
</protein>
<evidence type="ECO:0000313" key="3">
    <source>
        <dbReference type="EMBL" id="CAG9316916.1"/>
    </source>
</evidence>
<dbReference type="Gene3D" id="2.60.120.380">
    <property type="match status" value="2"/>
</dbReference>
<keyword evidence="2" id="KW-0732">Signal</keyword>
<sequence>MFISILLAAYGVLCNSANEQEESHIFPDLIRSNWHDQTDHIYLELVEETIRYDEVFEDKYNYYKWTFNPSQEKIDVTIALTSFTGDPDLYISIGNPDLSKDRYDERSISFGSDSIVLGWENLKTKCKTDCLIYIAVYGHQSSKYSILVSTSKYSPILLSNGVAQNSQMSSKQIAYYYSTIEKTKPLYVSLLSLQGDADLYLRLIDMGKEGELPSEWEKVNQTHHDWSSLSALIEDRIYATPEMINSRCKGEKCAFLAGLLCYGDLCEYQVSYMQIFSQVLLDSQPTQGFIDANRRASYYTFESLDNFISLTISLTLFSGKLAEMDVSFDSPTVANASQWYLNSRDTKPLIINSADKYFKDDKSMKGIFYIGVRCEASCEYSVFATTKINPIVPLLEGQPQSGYILPKTPGYFSFHNTLDTDITFRLSIVAGSAFIVINTCEVNTENYNDCLPTLHSFKWSSLGNYDASFLTVSHSDPLYCQDCIYAIGIFSQGASCSFYINAKNQYYNEIVENGVISKWYLERNQWEYYMFIVEEKSDLEFQASTEYGKIMILVGKKLPITLNNYQWKSTAKENTEIVRIPKNDKENSDGTFYIGILASEVSKFSFVAFAKNSVIYLTGQYIQTFSLEENELKFSFGVDLLDLNIYPLFCSLTTFSDDFKPAVYINFEEQNKVIDFPTQNRAEISYDSDSNYDLIYNSLDFFLPQDKAGRYLFLISSGSHYQPKPYFSFFCTSPYDILELSQNSQHIHRTESDFSPANFYIHIPNLSILNIYIIPCLGDAKLQVSEIYNNFESSLPDLEVINFTSGMILGTIRSAKGGYFLRISSMSNGESSHGNSFQIITETLRPNEKSPKRLKPGKIYYEKEDKKSYRILFEEVKYDDGSTPDVGVEYYLYQSSSSFAHMESVCGMRMAKKATIAQEVLLKDKTQAIIQTSEEAIINVVAVDTRYPESYLSYIPYIPIILPKTQTNYNTSNGSWWFLFVFIAIVIFGILSSIFYYHKKRQARPDNFMELREVNR</sequence>
<gene>
    <name evidence="3" type="ORF">BSTOLATCC_MIC17548</name>
</gene>
<feature type="chain" id="PRO_5043426232" evidence="2">
    <location>
        <begin position="17"/>
        <end position="1016"/>
    </location>
</feature>
<dbReference type="Proteomes" id="UP001162131">
    <property type="component" value="Unassembled WGS sequence"/>
</dbReference>
<keyword evidence="1" id="KW-1133">Transmembrane helix</keyword>
<comment type="caution">
    <text evidence="3">The sequence shown here is derived from an EMBL/GenBank/DDBJ whole genome shotgun (WGS) entry which is preliminary data.</text>
</comment>
<keyword evidence="4" id="KW-1185">Reference proteome</keyword>
<evidence type="ECO:0000313" key="4">
    <source>
        <dbReference type="Proteomes" id="UP001162131"/>
    </source>
</evidence>
<proteinExistence type="predicted"/>
<name>A0AAU9IYZ5_9CILI</name>
<feature type="signal peptide" evidence="2">
    <location>
        <begin position="1"/>
        <end position="16"/>
    </location>
</feature>
<keyword evidence="1" id="KW-0472">Membrane</keyword>
<evidence type="ECO:0000256" key="1">
    <source>
        <dbReference type="SAM" id="Phobius"/>
    </source>
</evidence>
<dbReference type="EMBL" id="CAJZBQ010000017">
    <property type="protein sequence ID" value="CAG9316916.1"/>
    <property type="molecule type" value="Genomic_DNA"/>
</dbReference>
<dbReference type="AlphaFoldDB" id="A0AAU9IYZ5"/>
<keyword evidence="1" id="KW-0812">Transmembrane</keyword>
<evidence type="ECO:0000256" key="2">
    <source>
        <dbReference type="SAM" id="SignalP"/>
    </source>
</evidence>
<organism evidence="3 4">
    <name type="scientific">Blepharisma stoltei</name>
    <dbReference type="NCBI Taxonomy" id="1481888"/>
    <lineage>
        <taxon>Eukaryota</taxon>
        <taxon>Sar</taxon>
        <taxon>Alveolata</taxon>
        <taxon>Ciliophora</taxon>
        <taxon>Postciliodesmatophora</taxon>
        <taxon>Heterotrichea</taxon>
        <taxon>Heterotrichida</taxon>
        <taxon>Blepharismidae</taxon>
        <taxon>Blepharisma</taxon>
    </lineage>
</organism>
<feature type="transmembrane region" description="Helical" evidence="1">
    <location>
        <begin position="976"/>
        <end position="997"/>
    </location>
</feature>
<reference evidence="3" key="1">
    <citation type="submission" date="2021-09" db="EMBL/GenBank/DDBJ databases">
        <authorList>
            <consortium name="AG Swart"/>
            <person name="Singh M."/>
            <person name="Singh A."/>
            <person name="Seah K."/>
            <person name="Emmerich C."/>
        </authorList>
    </citation>
    <scope>NUCLEOTIDE SEQUENCE</scope>
    <source>
        <strain evidence="3">ATCC30299</strain>
    </source>
</reference>